<evidence type="ECO:0000313" key="15">
    <source>
        <dbReference type="EMBL" id="GAA3995046.1"/>
    </source>
</evidence>
<dbReference type="EMBL" id="BAABDJ010000002">
    <property type="protein sequence ID" value="GAA3995046.1"/>
    <property type="molecule type" value="Genomic_DNA"/>
</dbReference>
<dbReference type="Pfam" id="PF01820">
    <property type="entry name" value="Dala_Dala_lig_N"/>
    <property type="match status" value="2"/>
</dbReference>
<dbReference type="InterPro" id="IPR011127">
    <property type="entry name" value="Dala_Dala_lig_N"/>
</dbReference>
<evidence type="ECO:0000256" key="11">
    <source>
        <dbReference type="ARBA" id="ARBA00047614"/>
    </source>
</evidence>
<evidence type="ECO:0000256" key="3">
    <source>
        <dbReference type="ARBA" id="ARBA00010871"/>
    </source>
</evidence>
<feature type="region of interest" description="Disordered" evidence="13">
    <location>
        <begin position="433"/>
        <end position="454"/>
    </location>
</feature>
<evidence type="ECO:0000256" key="12">
    <source>
        <dbReference type="PROSITE-ProRule" id="PRU00409"/>
    </source>
</evidence>
<comment type="cofactor">
    <cofactor evidence="1">
        <name>Mn(2+)</name>
        <dbReference type="ChEBI" id="CHEBI:29035"/>
    </cofactor>
</comment>
<evidence type="ECO:0000256" key="7">
    <source>
        <dbReference type="ARBA" id="ARBA00022840"/>
    </source>
</evidence>
<dbReference type="PROSITE" id="PS50975">
    <property type="entry name" value="ATP_GRASP"/>
    <property type="match status" value="2"/>
</dbReference>
<feature type="compositionally biased region" description="Polar residues" evidence="13">
    <location>
        <begin position="439"/>
        <end position="454"/>
    </location>
</feature>
<dbReference type="SUPFAM" id="SSF56059">
    <property type="entry name" value="Glutathione synthetase ATP-binding domain-like"/>
    <property type="match status" value="3"/>
</dbReference>
<keyword evidence="7 12" id="KW-0067">ATP-binding</keyword>
<keyword evidence="6 12" id="KW-0547">Nucleotide-binding</keyword>
<dbReference type="InterPro" id="IPR013815">
    <property type="entry name" value="ATP_grasp_subdomain_1"/>
</dbReference>
<evidence type="ECO:0000256" key="13">
    <source>
        <dbReference type="SAM" id="MobiDB-lite"/>
    </source>
</evidence>
<dbReference type="Gene3D" id="3.30.1490.20">
    <property type="entry name" value="ATP-grasp fold, A domain"/>
    <property type="match status" value="1"/>
</dbReference>
<dbReference type="PROSITE" id="PS00843">
    <property type="entry name" value="DALA_DALA_LIGASE_1"/>
    <property type="match status" value="1"/>
</dbReference>
<feature type="domain" description="ATP-grasp" evidence="14">
    <location>
        <begin position="157"/>
        <end position="489"/>
    </location>
</feature>
<comment type="cofactor">
    <cofactor evidence="2">
        <name>Mg(2+)</name>
        <dbReference type="ChEBI" id="CHEBI:18420"/>
    </cofactor>
</comment>
<feature type="domain" description="ATP-grasp" evidence="14">
    <location>
        <begin position="689"/>
        <end position="942"/>
    </location>
</feature>
<name>A0ABP7RAY3_9BACT</name>
<sequence>MKIGIFFGGPSREREISFAGGRTVYDNLDKGLFEAVPIFVDSRGNFILLDWHYIYKGTIRDFYPPVSALPDSEHKMQVYLESLGELSPAEQDRIIGAVGRRVLPHELTELMDFAFLALHGPGGEDGAIQGLLEWYGLPYSGSGILPSAFGIDKIAQKKLLKALGQPTPDFRVITAEEWDTTDRAALLGYLTRELGLPLVFKAPRQGSSIGISILRDPTPEQFATAVDRSLFRKTVARDDWNRLGEQDKIAWVQQLTDIREGIGLPVLVQLPVASYQLPVGDEDPATGNWQPATHNGQLIYHPEALLKALDLAFETAESVRLTNVDGEAQVLVESFVAGREFSCIVVEDPEGNPLALPPTEIVKGEEMFDYRSKYLPGLARKITPIDLPEAEIQRIREACEEMFRIFGFQVYARIDGFISSRLPVAGSRLPVAGSRSLDEQTGNSQPATGNSIFLNDPNTTSGMLPASFFFHQAAEIGLNPSQFLTYLIRTSLAARRRGGLKPVKLGGLLQQLDAAVASRQQQEQQRIKVAVIMGGYSSERHISVESGRNIYEKLSSSIKYEPVPVFLTGNSQEFRLYVLPINVMLKDNADDIREKIEHAEAGHALHPVLARIRREAGAITSTYAGQPPAQPRRLSFAELAGEVDEVFIALHGRPGEDGALQKELEKLGLPYNGSGVESSSITINKFETNRRLREAGLRVAEHRMASRREWAADAESFYRSLETQFPYPFIAKPADDGCSSAVKKIKTRAELEAFSQLIFRDQEDLLPAPATVLSLGFKEEFPQKEAFLVETLISRDGARHFLEVTGGLLTHWQTDGTLTIEVFEASEALATGEVLSLEEKFLAGEGQNITPARYAPEAAERQRISDEVKAELQRVAEVLNIQGYARIDAFVRVRGEAEAGGAVEVIIIEVNSLPGMTPATCIFHQTALSGYTPYDFIDQILEFGKARNEKLMAQG</sequence>
<organism evidence="15 16">
    <name type="scientific">Hymenobacter fastidiosus</name>
    <dbReference type="NCBI Taxonomy" id="486264"/>
    <lineage>
        <taxon>Bacteria</taxon>
        <taxon>Pseudomonadati</taxon>
        <taxon>Bacteroidota</taxon>
        <taxon>Cytophagia</taxon>
        <taxon>Cytophagales</taxon>
        <taxon>Hymenobacteraceae</taxon>
        <taxon>Hymenobacter</taxon>
    </lineage>
</organism>
<comment type="similarity">
    <text evidence="3">Belongs to the D-alanine--D-alanine ligase family.</text>
</comment>
<dbReference type="InterPro" id="IPR000291">
    <property type="entry name" value="D-Ala_lig_Van_CS"/>
</dbReference>
<dbReference type="InterPro" id="IPR011095">
    <property type="entry name" value="Dala_Dala_lig_C"/>
</dbReference>
<evidence type="ECO:0000256" key="8">
    <source>
        <dbReference type="ARBA" id="ARBA00022960"/>
    </source>
</evidence>
<comment type="catalytic activity">
    <reaction evidence="11">
        <text>2 D-alanine + ATP = D-alanyl-D-alanine + ADP + phosphate + H(+)</text>
        <dbReference type="Rhea" id="RHEA:11224"/>
        <dbReference type="ChEBI" id="CHEBI:15378"/>
        <dbReference type="ChEBI" id="CHEBI:30616"/>
        <dbReference type="ChEBI" id="CHEBI:43474"/>
        <dbReference type="ChEBI" id="CHEBI:57416"/>
        <dbReference type="ChEBI" id="CHEBI:57822"/>
        <dbReference type="ChEBI" id="CHEBI:456216"/>
        <dbReference type="EC" id="6.3.2.4"/>
    </reaction>
</comment>
<accession>A0ABP7RAY3</accession>
<keyword evidence="9" id="KW-0573">Peptidoglycan synthesis</keyword>
<comment type="caution">
    <text evidence="15">The sequence shown here is derived from an EMBL/GenBank/DDBJ whole genome shotgun (WGS) entry which is preliminary data.</text>
</comment>
<evidence type="ECO:0000256" key="5">
    <source>
        <dbReference type="ARBA" id="ARBA00022598"/>
    </source>
</evidence>
<dbReference type="RefSeq" id="WP_345070344.1">
    <property type="nucleotide sequence ID" value="NZ_BAABDJ010000002.1"/>
</dbReference>
<keyword evidence="5" id="KW-0436">Ligase</keyword>
<proteinExistence type="inferred from homology"/>
<dbReference type="Pfam" id="PF07478">
    <property type="entry name" value="Dala_Dala_lig_C"/>
    <property type="match status" value="4"/>
</dbReference>
<dbReference type="InterPro" id="IPR016185">
    <property type="entry name" value="PreATP-grasp_dom_sf"/>
</dbReference>
<dbReference type="InterPro" id="IPR011761">
    <property type="entry name" value="ATP-grasp"/>
</dbReference>
<keyword evidence="10" id="KW-0961">Cell wall biogenesis/degradation</keyword>
<reference evidence="16" key="1">
    <citation type="journal article" date="2019" name="Int. J. Syst. Evol. Microbiol.">
        <title>The Global Catalogue of Microorganisms (GCM) 10K type strain sequencing project: providing services to taxonomists for standard genome sequencing and annotation.</title>
        <authorList>
            <consortium name="The Broad Institute Genomics Platform"/>
            <consortium name="The Broad Institute Genome Sequencing Center for Infectious Disease"/>
            <person name="Wu L."/>
            <person name="Ma J."/>
        </authorList>
    </citation>
    <scope>NUCLEOTIDE SEQUENCE [LARGE SCALE GENOMIC DNA]</scope>
    <source>
        <strain evidence="16">JCM 17224</strain>
    </source>
</reference>
<gene>
    <name evidence="15" type="ORF">GCM10022408_01790</name>
</gene>
<evidence type="ECO:0000256" key="9">
    <source>
        <dbReference type="ARBA" id="ARBA00022984"/>
    </source>
</evidence>
<evidence type="ECO:0000256" key="6">
    <source>
        <dbReference type="ARBA" id="ARBA00022741"/>
    </source>
</evidence>
<keyword evidence="8" id="KW-0133">Cell shape</keyword>
<evidence type="ECO:0000259" key="14">
    <source>
        <dbReference type="PROSITE" id="PS50975"/>
    </source>
</evidence>
<evidence type="ECO:0000256" key="1">
    <source>
        <dbReference type="ARBA" id="ARBA00001936"/>
    </source>
</evidence>
<evidence type="ECO:0000256" key="10">
    <source>
        <dbReference type="ARBA" id="ARBA00023316"/>
    </source>
</evidence>
<dbReference type="PANTHER" id="PTHR23132:SF0">
    <property type="entry name" value="D-ALANINE-D-ALANINE LIGASE FAMILY"/>
    <property type="match status" value="1"/>
</dbReference>
<protein>
    <recommendedName>
        <fullName evidence="4">D-alanine--D-alanine ligase</fullName>
        <ecNumber evidence="4">6.3.2.4</ecNumber>
    </recommendedName>
</protein>
<dbReference type="Proteomes" id="UP001500567">
    <property type="component" value="Unassembled WGS sequence"/>
</dbReference>
<dbReference type="PANTHER" id="PTHR23132">
    <property type="entry name" value="D-ALANINE--D-ALANINE LIGASE"/>
    <property type="match status" value="1"/>
</dbReference>
<dbReference type="EC" id="6.3.2.4" evidence="4"/>
<dbReference type="SUPFAM" id="SSF52440">
    <property type="entry name" value="PreATP-grasp domain"/>
    <property type="match status" value="2"/>
</dbReference>
<evidence type="ECO:0000256" key="2">
    <source>
        <dbReference type="ARBA" id="ARBA00001946"/>
    </source>
</evidence>
<dbReference type="Gene3D" id="3.40.50.20">
    <property type="match status" value="2"/>
</dbReference>
<evidence type="ECO:0000313" key="16">
    <source>
        <dbReference type="Proteomes" id="UP001500567"/>
    </source>
</evidence>
<evidence type="ECO:0000256" key="4">
    <source>
        <dbReference type="ARBA" id="ARBA00012216"/>
    </source>
</evidence>
<dbReference type="Gene3D" id="3.30.470.20">
    <property type="entry name" value="ATP-grasp fold, B domain"/>
    <property type="match status" value="3"/>
</dbReference>
<keyword evidence="16" id="KW-1185">Reference proteome</keyword>